<comment type="caution">
    <text evidence="4">Lacks conserved residue(s) required for the propagation of feature annotation.</text>
</comment>
<name>A0A7C4WDV7_9EURY</name>
<keyword evidence="4" id="KW-0057">Aromatic amino acid biosynthesis</keyword>
<feature type="binding site" evidence="4">
    <location>
        <position position="166"/>
    </location>
    <ligand>
        <name>3-dehydroquinate</name>
        <dbReference type="ChEBI" id="CHEBI:32364"/>
    </ligand>
</feature>
<comment type="function">
    <text evidence="4">Involved in the third step of the chorismate pathway, which leads to the biosynthesis of aromatic amino acids. Catalyzes the cis-dehydration of 3-dehydroquinate (DHQ) and introduces the first double bond of the aromatic ring to yield 3-dehydroshikimate.</text>
</comment>
<evidence type="ECO:0000313" key="6">
    <source>
        <dbReference type="EMBL" id="HGU58801.1"/>
    </source>
</evidence>
<dbReference type="GO" id="GO:0003855">
    <property type="term" value="F:3-dehydroquinate dehydratase activity"/>
    <property type="evidence" value="ECO:0007669"/>
    <property type="project" value="UniProtKB-UniRule"/>
</dbReference>
<feature type="binding site" evidence="4">
    <location>
        <position position="189"/>
    </location>
    <ligand>
        <name>3-dehydroquinate</name>
        <dbReference type="ChEBI" id="CHEBI:32364"/>
    </ligand>
</feature>
<accession>A0A7C4WDV7</accession>
<dbReference type="InterPro" id="IPR050146">
    <property type="entry name" value="Type-I_3-dehydroquinase"/>
</dbReference>
<sequence length="203" mass="23775">MKGSFVVTVRSFAEASQALRIADIIEFRIDLFSSLPEYERIKLEKPVIVTIRKKEDGGEFQGDDEERLDLLLRYSKYSDYVDLENYLEDDVFLKFRKNKIIESYHNFKETPDYETLVDIVEGRRGDYVKIATMGRDKKDFFKIVRLLTEFENVIAFLMGRSFSWTRIVSFILGSPMIYCTLSRPAAPGQLDIYTVKKILKMML</sequence>
<keyword evidence="4" id="KW-0028">Amino-acid biosynthesis</keyword>
<dbReference type="Pfam" id="PF01487">
    <property type="entry name" value="DHquinase_I"/>
    <property type="match status" value="1"/>
</dbReference>
<keyword evidence="2 4" id="KW-0456">Lyase</keyword>
<dbReference type="Gene3D" id="3.20.20.70">
    <property type="entry name" value="Aldolase class I"/>
    <property type="match status" value="1"/>
</dbReference>
<dbReference type="InterPro" id="IPR001381">
    <property type="entry name" value="DHquinase_I"/>
</dbReference>
<gene>
    <name evidence="4 6" type="primary">aroD</name>
    <name evidence="6" type="ORF">ENT89_01030</name>
    <name evidence="5" type="ORF">ENX77_01605</name>
</gene>
<dbReference type="PANTHER" id="PTHR43699:SF1">
    <property type="entry name" value="3-DEHYDROQUINATE DEHYDRATASE"/>
    <property type="match status" value="1"/>
</dbReference>
<dbReference type="EC" id="4.2.1.10" evidence="4"/>
<dbReference type="AlphaFoldDB" id="A0A7C4WDV7"/>
<dbReference type="GO" id="GO:0046279">
    <property type="term" value="P:3,4-dihydroxybenzoate biosynthetic process"/>
    <property type="evidence" value="ECO:0007669"/>
    <property type="project" value="TreeGrafter"/>
</dbReference>
<feature type="binding site" evidence="4">
    <location>
        <begin position="26"/>
        <end position="28"/>
    </location>
    <ligand>
        <name>3-dehydroquinate</name>
        <dbReference type="ChEBI" id="CHEBI:32364"/>
    </ligand>
</feature>
<dbReference type="SUPFAM" id="SSF51569">
    <property type="entry name" value="Aldolase"/>
    <property type="match status" value="1"/>
</dbReference>
<protein>
    <recommendedName>
        <fullName evidence="4">3-dehydroquinate dehydratase</fullName>
        <shortName evidence="4">3-dehydroquinase</shortName>
        <ecNumber evidence="4">4.2.1.10</ecNumber>
    </recommendedName>
    <alternativeName>
        <fullName evidence="4">Type I DHQase</fullName>
    </alternativeName>
    <alternativeName>
        <fullName evidence="4">Type I dehydroquinase</fullName>
        <shortName evidence="4">DHQ1</shortName>
    </alternativeName>
</protein>
<comment type="similarity">
    <text evidence="4">Belongs to the type-I 3-dehydroquinase family.</text>
</comment>
<evidence type="ECO:0000256" key="2">
    <source>
        <dbReference type="ARBA" id="ARBA00023239"/>
    </source>
</evidence>
<dbReference type="GO" id="GO:0008652">
    <property type="term" value="P:amino acid biosynthetic process"/>
    <property type="evidence" value="ECO:0007669"/>
    <property type="project" value="UniProtKB-KW"/>
</dbReference>
<dbReference type="CDD" id="cd00502">
    <property type="entry name" value="DHQase_I"/>
    <property type="match status" value="1"/>
</dbReference>
<dbReference type="HAMAP" id="MF_00214">
    <property type="entry name" value="AroD"/>
    <property type="match status" value="1"/>
</dbReference>
<dbReference type="UniPathway" id="UPA00053">
    <property type="reaction ID" value="UER00086"/>
</dbReference>
<dbReference type="EMBL" id="DTPI01000008">
    <property type="protein sequence ID" value="HGE65816.1"/>
    <property type="molecule type" value="Genomic_DNA"/>
</dbReference>
<evidence type="ECO:0000256" key="3">
    <source>
        <dbReference type="ARBA" id="ARBA00023270"/>
    </source>
</evidence>
<dbReference type="GO" id="GO:0009073">
    <property type="term" value="P:aromatic amino acid family biosynthetic process"/>
    <property type="evidence" value="ECO:0007669"/>
    <property type="project" value="UniProtKB-KW"/>
</dbReference>
<dbReference type="NCBIfam" id="TIGR01093">
    <property type="entry name" value="aroD"/>
    <property type="match status" value="1"/>
</dbReference>
<comment type="caution">
    <text evidence="6">The sequence shown here is derived from an EMBL/GenBank/DDBJ whole genome shotgun (WGS) entry which is preliminary data.</text>
</comment>
<reference evidence="6" key="1">
    <citation type="journal article" date="2020" name="mSystems">
        <title>Genome- and Community-Level Interaction Insights into Carbon Utilization and Element Cycling Functions of Hydrothermarchaeota in Hydrothermal Sediment.</title>
        <authorList>
            <person name="Zhou Z."/>
            <person name="Liu Y."/>
            <person name="Xu W."/>
            <person name="Pan J."/>
            <person name="Luo Z.H."/>
            <person name="Li M."/>
        </authorList>
    </citation>
    <scope>NUCLEOTIDE SEQUENCE [LARGE SCALE GENOMIC DNA]</scope>
    <source>
        <strain evidence="6">SpSt-62</strain>
        <strain evidence="5">SpSt-97</strain>
    </source>
</reference>
<proteinExistence type="inferred from homology"/>
<organism evidence="6">
    <name type="scientific">Geoglobus ahangari</name>
    <dbReference type="NCBI Taxonomy" id="113653"/>
    <lineage>
        <taxon>Archaea</taxon>
        <taxon>Methanobacteriati</taxon>
        <taxon>Methanobacteriota</taxon>
        <taxon>Archaeoglobi</taxon>
        <taxon>Archaeoglobales</taxon>
        <taxon>Archaeoglobaceae</taxon>
        <taxon>Geoglobus</taxon>
    </lineage>
</organism>
<dbReference type="GO" id="GO:0009423">
    <property type="term" value="P:chorismate biosynthetic process"/>
    <property type="evidence" value="ECO:0007669"/>
    <property type="project" value="UniProtKB-UniRule"/>
</dbReference>
<dbReference type="InterPro" id="IPR013785">
    <property type="entry name" value="Aldolase_TIM"/>
</dbReference>
<evidence type="ECO:0000256" key="1">
    <source>
        <dbReference type="ARBA" id="ARBA00001864"/>
    </source>
</evidence>
<keyword evidence="3 4" id="KW-0704">Schiff base</keyword>
<feature type="binding site" evidence="4">
    <location>
        <position position="52"/>
    </location>
    <ligand>
        <name>3-dehydroquinate</name>
        <dbReference type="ChEBI" id="CHEBI:32364"/>
    </ligand>
</feature>
<comment type="catalytic activity">
    <reaction evidence="1 4">
        <text>3-dehydroquinate = 3-dehydroshikimate + H2O</text>
        <dbReference type="Rhea" id="RHEA:21096"/>
        <dbReference type="ChEBI" id="CHEBI:15377"/>
        <dbReference type="ChEBI" id="CHEBI:16630"/>
        <dbReference type="ChEBI" id="CHEBI:32364"/>
        <dbReference type="EC" id="4.2.1.10"/>
    </reaction>
</comment>
<feature type="active site" description="Schiff-base intermediate with substrate" evidence="4">
    <location>
        <position position="129"/>
    </location>
</feature>
<comment type="subunit">
    <text evidence="4">Homodimer.</text>
</comment>
<evidence type="ECO:0000256" key="4">
    <source>
        <dbReference type="HAMAP-Rule" id="MF_00214"/>
    </source>
</evidence>
<dbReference type="PANTHER" id="PTHR43699">
    <property type="entry name" value="3-DEHYDROQUINATE DEHYDRATASE"/>
    <property type="match status" value="1"/>
</dbReference>
<feature type="active site" description="Proton donor/acceptor" evidence="4">
    <location>
        <position position="105"/>
    </location>
</feature>
<evidence type="ECO:0000313" key="5">
    <source>
        <dbReference type="EMBL" id="HGE65816.1"/>
    </source>
</evidence>
<dbReference type="EMBL" id="DTAK01000007">
    <property type="protein sequence ID" value="HGU58801.1"/>
    <property type="molecule type" value="Genomic_DNA"/>
</dbReference>
<comment type="pathway">
    <text evidence="4">Metabolic intermediate biosynthesis; chorismate biosynthesis; chorismate from D-erythrose 4-phosphate and phosphoenolpyruvate: step 3/7.</text>
</comment>